<keyword evidence="4" id="KW-1185">Reference proteome</keyword>
<feature type="region of interest" description="Disordered" evidence="1">
    <location>
        <begin position="55"/>
        <end position="78"/>
    </location>
</feature>
<reference evidence="3 4" key="1">
    <citation type="submission" date="2019-01" db="EMBL/GenBank/DDBJ databases">
        <title>A chromosome-scale genome assembly of the yellow perch, Perca flavescens.</title>
        <authorList>
            <person name="Feron R."/>
            <person name="Morvezen R."/>
            <person name="Bestin A."/>
            <person name="Haffray P."/>
            <person name="Klopp C."/>
            <person name="Zahm M."/>
            <person name="Cabau C."/>
            <person name="Roques C."/>
            <person name="Donnadieu C."/>
            <person name="Bouchez O."/>
            <person name="Christie M."/>
            <person name="Larson W."/>
            <person name="Guiguen Y."/>
        </authorList>
    </citation>
    <scope>NUCLEOTIDE SEQUENCE [LARGE SCALE GENOMIC DNA]</scope>
    <source>
        <strain evidence="3">YP-PL-M2</strain>
        <tissue evidence="3">Blood</tissue>
    </source>
</reference>
<dbReference type="Proteomes" id="UP000295070">
    <property type="component" value="Chromosome 16"/>
</dbReference>
<dbReference type="EMBL" id="SCKG01000016">
    <property type="protein sequence ID" value="TDH01847.1"/>
    <property type="molecule type" value="Genomic_DNA"/>
</dbReference>
<sequence>MDPAVLIFLLYVMIAHELVCGLVQYRKLSAKPRKRAAGPLLRTSAQVCRGAWRTSSQSFRPDRGGRDLRKSGRIVRKA</sequence>
<keyword evidence="2" id="KW-0472">Membrane</keyword>
<comment type="caution">
    <text evidence="3">The sequence shown here is derived from an EMBL/GenBank/DDBJ whole genome shotgun (WGS) entry which is preliminary data.</text>
</comment>
<proteinExistence type="predicted"/>
<feature type="compositionally biased region" description="Basic and acidic residues" evidence="1">
    <location>
        <begin position="60"/>
        <end position="70"/>
    </location>
</feature>
<dbReference type="AlphaFoldDB" id="A0A484CE59"/>
<keyword evidence="2" id="KW-0812">Transmembrane</keyword>
<evidence type="ECO:0000313" key="4">
    <source>
        <dbReference type="Proteomes" id="UP000295070"/>
    </source>
</evidence>
<evidence type="ECO:0000256" key="2">
    <source>
        <dbReference type="SAM" id="Phobius"/>
    </source>
</evidence>
<evidence type="ECO:0000313" key="3">
    <source>
        <dbReference type="EMBL" id="TDH01847.1"/>
    </source>
</evidence>
<evidence type="ECO:0000256" key="1">
    <source>
        <dbReference type="SAM" id="MobiDB-lite"/>
    </source>
</evidence>
<organism evidence="3 4">
    <name type="scientific">Perca flavescens</name>
    <name type="common">American yellow perch</name>
    <name type="synonym">Morone flavescens</name>
    <dbReference type="NCBI Taxonomy" id="8167"/>
    <lineage>
        <taxon>Eukaryota</taxon>
        <taxon>Metazoa</taxon>
        <taxon>Chordata</taxon>
        <taxon>Craniata</taxon>
        <taxon>Vertebrata</taxon>
        <taxon>Euteleostomi</taxon>
        <taxon>Actinopterygii</taxon>
        <taxon>Neopterygii</taxon>
        <taxon>Teleostei</taxon>
        <taxon>Neoteleostei</taxon>
        <taxon>Acanthomorphata</taxon>
        <taxon>Eupercaria</taxon>
        <taxon>Perciformes</taxon>
        <taxon>Percoidei</taxon>
        <taxon>Percidae</taxon>
        <taxon>Percinae</taxon>
        <taxon>Perca</taxon>
    </lineage>
</organism>
<feature type="transmembrane region" description="Helical" evidence="2">
    <location>
        <begin position="6"/>
        <end position="25"/>
    </location>
</feature>
<protein>
    <submittedName>
        <fullName evidence="3">Uncharacterized protein</fullName>
    </submittedName>
</protein>
<name>A0A484CE59_PERFV</name>
<accession>A0A484CE59</accession>
<gene>
    <name evidence="3" type="ORF">EPR50_G00166850</name>
</gene>
<keyword evidence="2" id="KW-1133">Transmembrane helix</keyword>